<dbReference type="PANTHER" id="PTHR11941">
    <property type="entry name" value="ENOYL-COA HYDRATASE-RELATED"/>
    <property type="match status" value="1"/>
</dbReference>
<dbReference type="InterPro" id="IPR029045">
    <property type="entry name" value="ClpP/crotonase-like_dom_sf"/>
</dbReference>
<dbReference type="AlphaFoldDB" id="A0A9J6QMG4"/>
<dbReference type="FunFam" id="3.90.226.10:FF:000009">
    <property type="entry name" value="Carnitinyl-CoA dehydratase"/>
    <property type="match status" value="1"/>
</dbReference>
<dbReference type="InterPro" id="IPR001753">
    <property type="entry name" value="Enoyl-CoA_hydra/iso"/>
</dbReference>
<evidence type="ECO:0000313" key="4">
    <source>
        <dbReference type="EMBL" id="MCU7378632.1"/>
    </source>
</evidence>
<dbReference type="Proteomes" id="UP001065549">
    <property type="component" value="Unassembled WGS sequence"/>
</dbReference>
<name>A0A9J6QMG4_9FIRM</name>
<dbReference type="EMBL" id="JAOSHN010000003">
    <property type="protein sequence ID" value="MCU7378632.1"/>
    <property type="molecule type" value="Genomic_DNA"/>
</dbReference>
<dbReference type="PROSITE" id="PS00166">
    <property type="entry name" value="ENOYL_COA_HYDRATASE"/>
    <property type="match status" value="1"/>
</dbReference>
<evidence type="ECO:0000256" key="1">
    <source>
        <dbReference type="ARBA" id="ARBA00005254"/>
    </source>
</evidence>
<dbReference type="RefSeq" id="WP_269478489.1">
    <property type="nucleotide sequence ID" value="NZ_JAOSHN010000003.1"/>
</dbReference>
<accession>A0A9J6QMG4</accession>
<dbReference type="InterPro" id="IPR018376">
    <property type="entry name" value="Enoyl-CoA_hyd/isom_CS"/>
</dbReference>
<dbReference type="Gene3D" id="3.90.226.10">
    <property type="entry name" value="2-enoyl-CoA Hydratase, Chain A, domain 1"/>
    <property type="match status" value="1"/>
</dbReference>
<protein>
    <submittedName>
        <fullName evidence="4">Enoyl-CoA hydratase-related protein</fullName>
    </submittedName>
</protein>
<proteinExistence type="inferred from homology"/>
<dbReference type="Gene3D" id="1.10.12.10">
    <property type="entry name" value="Lyase 2-enoyl-coa Hydratase, Chain A, domain 2"/>
    <property type="match status" value="1"/>
</dbReference>
<reference evidence="4" key="1">
    <citation type="submission" date="2022-09" db="EMBL/GenBank/DDBJ databases">
        <title>Culturomic study of gut microbiota in children with autism spectrum disorder.</title>
        <authorList>
            <person name="Efimov B.A."/>
            <person name="Chaplin A.V."/>
            <person name="Sokolova S.R."/>
            <person name="Pikina A.P."/>
            <person name="Korzhanova M."/>
            <person name="Belova V."/>
            <person name="Korostin D."/>
        </authorList>
    </citation>
    <scope>NUCLEOTIDE SEQUENCE</scope>
    <source>
        <strain evidence="4">ASD5510</strain>
    </source>
</reference>
<evidence type="ECO:0000256" key="2">
    <source>
        <dbReference type="ARBA" id="ARBA00023239"/>
    </source>
</evidence>
<organism evidence="4 5">
    <name type="scientific">Hominibacterium faecale</name>
    <dbReference type="NCBI Taxonomy" id="2839743"/>
    <lineage>
        <taxon>Bacteria</taxon>
        <taxon>Bacillati</taxon>
        <taxon>Bacillota</taxon>
        <taxon>Clostridia</taxon>
        <taxon>Peptostreptococcales</taxon>
        <taxon>Anaerovoracaceae</taxon>
        <taxon>Hominibacterium</taxon>
    </lineage>
</organism>
<evidence type="ECO:0000313" key="5">
    <source>
        <dbReference type="Proteomes" id="UP001065549"/>
    </source>
</evidence>
<keyword evidence="2" id="KW-0456">Lyase</keyword>
<dbReference type="InterPro" id="IPR014748">
    <property type="entry name" value="Enoyl-CoA_hydra_C"/>
</dbReference>
<dbReference type="GO" id="GO:0016829">
    <property type="term" value="F:lyase activity"/>
    <property type="evidence" value="ECO:0007669"/>
    <property type="project" value="UniProtKB-KW"/>
</dbReference>
<comment type="caution">
    <text evidence="4">The sequence shown here is derived from an EMBL/GenBank/DDBJ whole genome shotgun (WGS) entry which is preliminary data.</text>
</comment>
<dbReference type="GO" id="GO:0006635">
    <property type="term" value="P:fatty acid beta-oxidation"/>
    <property type="evidence" value="ECO:0007669"/>
    <property type="project" value="TreeGrafter"/>
</dbReference>
<sequence>MEELIKIEQKGNIKIVTLNRPKALNSISSQLARDFHKVLGEIKFDMETRCLIITGEGRSFCAGADLKERQTYTPEERGRKIQEMNELVTTLFEKIETLEIPTIAAVNGFALGGGMELAISCDMRIAGEQSIFGFPEIDYGSYPGAGGPTMLPRRIPMGKAKLLLFTGRRISAREAEKYDLVEEVVPQDQVLAKALELAEEIAQHAPLALRELKKAITYGLNTTPDLSRKISIWLRRAIDVSEDYQEGLRARNEKRKPVFKGM</sequence>
<keyword evidence="5" id="KW-1185">Reference proteome</keyword>
<dbReference type="CDD" id="cd06558">
    <property type="entry name" value="crotonase-like"/>
    <property type="match status" value="1"/>
</dbReference>
<dbReference type="Pfam" id="PF00378">
    <property type="entry name" value="ECH_1"/>
    <property type="match status" value="1"/>
</dbReference>
<comment type="similarity">
    <text evidence="1 3">Belongs to the enoyl-CoA hydratase/isomerase family.</text>
</comment>
<dbReference type="PANTHER" id="PTHR11941:SF54">
    <property type="entry name" value="ENOYL-COA HYDRATASE, MITOCHONDRIAL"/>
    <property type="match status" value="1"/>
</dbReference>
<dbReference type="SUPFAM" id="SSF52096">
    <property type="entry name" value="ClpP/crotonase"/>
    <property type="match status" value="1"/>
</dbReference>
<gene>
    <name evidence="4" type="ORF">OBO34_09725</name>
</gene>
<evidence type="ECO:0000256" key="3">
    <source>
        <dbReference type="RuleBase" id="RU003707"/>
    </source>
</evidence>